<keyword evidence="2" id="KW-1185">Reference proteome</keyword>
<accession>A0A5N6RBS3</accession>
<evidence type="ECO:0000313" key="1">
    <source>
        <dbReference type="EMBL" id="KAE8076495.1"/>
    </source>
</evidence>
<dbReference type="EMBL" id="CM017326">
    <property type="protein sequence ID" value="KAE8076495.1"/>
    <property type="molecule type" value="Genomic_DNA"/>
</dbReference>
<proteinExistence type="predicted"/>
<organism evidence="1 2">
    <name type="scientific">Carpinus fangiana</name>
    <dbReference type="NCBI Taxonomy" id="176857"/>
    <lineage>
        <taxon>Eukaryota</taxon>
        <taxon>Viridiplantae</taxon>
        <taxon>Streptophyta</taxon>
        <taxon>Embryophyta</taxon>
        <taxon>Tracheophyta</taxon>
        <taxon>Spermatophyta</taxon>
        <taxon>Magnoliopsida</taxon>
        <taxon>eudicotyledons</taxon>
        <taxon>Gunneridae</taxon>
        <taxon>Pentapetalae</taxon>
        <taxon>rosids</taxon>
        <taxon>fabids</taxon>
        <taxon>Fagales</taxon>
        <taxon>Betulaceae</taxon>
        <taxon>Carpinus</taxon>
    </lineage>
</organism>
<sequence length="97" mass="11743">MEKERRRRMKRTASYLERTVRIKKGFLEMTEAKRERDGPSVSKAYPIPAATVMAPPHFFFGVLRRSKRSESPRLQKWKWECCAQKNPNKKVEWLYYY</sequence>
<gene>
    <name evidence="1" type="ORF">FH972_015142</name>
</gene>
<protein>
    <submittedName>
        <fullName evidence="1">Uncharacterized protein</fullName>
    </submittedName>
</protein>
<dbReference type="Proteomes" id="UP000327013">
    <property type="component" value="Chromosome 6"/>
</dbReference>
<name>A0A5N6RBS3_9ROSI</name>
<evidence type="ECO:0000313" key="2">
    <source>
        <dbReference type="Proteomes" id="UP000327013"/>
    </source>
</evidence>
<reference evidence="1 2" key="1">
    <citation type="submission" date="2019-06" db="EMBL/GenBank/DDBJ databases">
        <title>A chromosomal-level reference genome of Carpinus fangiana (Coryloideae, Betulaceae).</title>
        <authorList>
            <person name="Yang X."/>
            <person name="Wang Z."/>
            <person name="Zhang L."/>
            <person name="Hao G."/>
            <person name="Liu J."/>
            <person name="Yang Y."/>
        </authorList>
    </citation>
    <scope>NUCLEOTIDE SEQUENCE [LARGE SCALE GENOMIC DNA]</scope>
    <source>
        <strain evidence="1">Cfa_2016G</strain>
        <tissue evidence="1">Leaf</tissue>
    </source>
</reference>
<dbReference type="AlphaFoldDB" id="A0A5N6RBS3"/>